<dbReference type="InterPro" id="IPR036855">
    <property type="entry name" value="Znf_CCCH_sf"/>
</dbReference>
<dbReference type="GeneID" id="38783484"/>
<dbReference type="InterPro" id="IPR017907">
    <property type="entry name" value="Znf_RING_CS"/>
</dbReference>
<evidence type="ECO:0000313" key="9">
    <source>
        <dbReference type="EMBL" id="GBE86567.1"/>
    </source>
</evidence>
<keyword evidence="4 5" id="KW-0862">Zinc</keyword>
<feature type="zinc finger region" description="C3H1-type" evidence="5">
    <location>
        <begin position="171"/>
        <end position="203"/>
    </location>
</feature>
<comment type="caution">
    <text evidence="9">The sequence shown here is derived from an EMBL/GenBank/DDBJ whole genome shotgun (WGS) entry which is preliminary data.</text>
</comment>
<feature type="region of interest" description="Disordered" evidence="6">
    <location>
        <begin position="634"/>
        <end position="664"/>
    </location>
</feature>
<feature type="compositionally biased region" description="Polar residues" evidence="6">
    <location>
        <begin position="358"/>
        <end position="382"/>
    </location>
</feature>
<feature type="region of interest" description="Disordered" evidence="6">
    <location>
        <begin position="482"/>
        <end position="620"/>
    </location>
</feature>
<feature type="domain" description="C3H1-type" evidence="8">
    <location>
        <begin position="11"/>
        <end position="39"/>
    </location>
</feature>
<dbReference type="Gene3D" id="4.10.1000.10">
    <property type="entry name" value="Zinc finger, CCCH-type"/>
    <property type="match status" value="1"/>
</dbReference>
<evidence type="ECO:0008006" key="11">
    <source>
        <dbReference type="Google" id="ProtNLM"/>
    </source>
</evidence>
<dbReference type="PROSITE" id="PS50103">
    <property type="entry name" value="ZF_C3H1"/>
    <property type="match status" value="3"/>
</dbReference>
<feature type="compositionally biased region" description="Polar residues" evidence="6">
    <location>
        <begin position="609"/>
        <end position="620"/>
    </location>
</feature>
<evidence type="ECO:0000256" key="2">
    <source>
        <dbReference type="ARBA" id="ARBA00022723"/>
    </source>
</evidence>
<dbReference type="Gene3D" id="3.30.40.10">
    <property type="entry name" value="Zinc/RING finger domain, C3HC4 (zinc finger)"/>
    <property type="match status" value="1"/>
</dbReference>
<gene>
    <name evidence="9" type="ORF">SCP_0904460</name>
</gene>
<protein>
    <recommendedName>
        <fullName evidence="11">RING-type E3 ubiquitin transferase</fullName>
    </recommendedName>
</protein>
<feature type="region of interest" description="Disordered" evidence="6">
    <location>
        <begin position="330"/>
        <end position="384"/>
    </location>
</feature>
<dbReference type="InterPro" id="IPR045072">
    <property type="entry name" value="MKRN-like"/>
</dbReference>
<feature type="domain" description="RING-type" evidence="7">
    <location>
        <begin position="90"/>
        <end position="141"/>
    </location>
</feature>
<evidence type="ECO:0000256" key="1">
    <source>
        <dbReference type="ARBA" id="ARBA00022679"/>
    </source>
</evidence>
<dbReference type="Proteomes" id="UP000287166">
    <property type="component" value="Unassembled WGS sequence"/>
</dbReference>
<feature type="domain" description="C3H1-type" evidence="8">
    <location>
        <begin position="171"/>
        <end position="203"/>
    </location>
</feature>
<dbReference type="GO" id="GO:0008270">
    <property type="term" value="F:zinc ion binding"/>
    <property type="evidence" value="ECO:0007669"/>
    <property type="project" value="UniProtKB-KW"/>
</dbReference>
<evidence type="ECO:0000259" key="8">
    <source>
        <dbReference type="PROSITE" id="PS50103"/>
    </source>
</evidence>
<dbReference type="PROSITE" id="PS00518">
    <property type="entry name" value="ZF_RING_1"/>
    <property type="match status" value="1"/>
</dbReference>
<evidence type="ECO:0000256" key="3">
    <source>
        <dbReference type="ARBA" id="ARBA00022771"/>
    </source>
</evidence>
<dbReference type="PANTHER" id="PTHR11224:SF59">
    <property type="entry name" value="RING-TYPE E3 UBIQUITIN TRANSFERASE"/>
    <property type="match status" value="1"/>
</dbReference>
<dbReference type="RefSeq" id="XP_027617480.1">
    <property type="nucleotide sequence ID" value="XM_027761679.1"/>
</dbReference>
<dbReference type="STRING" id="139825.A0A401GWG6"/>
<dbReference type="InterPro" id="IPR013083">
    <property type="entry name" value="Znf_RING/FYVE/PHD"/>
</dbReference>
<feature type="zinc finger region" description="C3H1-type" evidence="5">
    <location>
        <begin position="45"/>
        <end position="72"/>
    </location>
</feature>
<keyword evidence="3 5" id="KW-0863">Zinc-finger</keyword>
<dbReference type="GO" id="GO:0061630">
    <property type="term" value="F:ubiquitin protein ligase activity"/>
    <property type="evidence" value="ECO:0007669"/>
    <property type="project" value="InterPro"/>
</dbReference>
<dbReference type="InParanoid" id="A0A401GWG6"/>
<keyword evidence="1" id="KW-0808">Transferase</keyword>
<evidence type="ECO:0000256" key="5">
    <source>
        <dbReference type="PROSITE-ProRule" id="PRU00723"/>
    </source>
</evidence>
<reference evidence="9 10" key="1">
    <citation type="journal article" date="2018" name="Sci. Rep.">
        <title>Genome sequence of the cauliflower mushroom Sparassis crispa (Hanabiratake) and its association with beneficial usage.</title>
        <authorList>
            <person name="Kiyama R."/>
            <person name="Furutani Y."/>
            <person name="Kawaguchi K."/>
            <person name="Nakanishi T."/>
        </authorList>
    </citation>
    <scope>NUCLEOTIDE SEQUENCE [LARGE SCALE GENOMIC DNA]</scope>
</reference>
<dbReference type="EMBL" id="BFAD01000009">
    <property type="protein sequence ID" value="GBE86567.1"/>
    <property type="molecule type" value="Genomic_DNA"/>
</dbReference>
<keyword evidence="2 5" id="KW-0479">Metal-binding</keyword>
<dbReference type="PROSITE" id="PS50089">
    <property type="entry name" value="ZF_RING_2"/>
    <property type="match status" value="1"/>
</dbReference>
<name>A0A401GWG6_9APHY</name>
<evidence type="ECO:0000313" key="10">
    <source>
        <dbReference type="Proteomes" id="UP000287166"/>
    </source>
</evidence>
<accession>A0A401GWG6</accession>
<proteinExistence type="predicted"/>
<dbReference type="SUPFAM" id="SSF90229">
    <property type="entry name" value="CCCH zinc finger"/>
    <property type="match status" value="2"/>
</dbReference>
<dbReference type="GO" id="GO:0000209">
    <property type="term" value="P:protein polyubiquitination"/>
    <property type="evidence" value="ECO:0007669"/>
    <property type="project" value="InterPro"/>
</dbReference>
<evidence type="ECO:0000256" key="4">
    <source>
        <dbReference type="ARBA" id="ARBA00022833"/>
    </source>
</evidence>
<dbReference type="SMART" id="SM00356">
    <property type="entry name" value="ZnF_C3H1"/>
    <property type="match status" value="3"/>
</dbReference>
<feature type="domain" description="C3H1-type" evidence="8">
    <location>
        <begin position="45"/>
        <end position="72"/>
    </location>
</feature>
<sequence length="670" mass="73547">MSIPSDRPVTSKSRGICRYYNTSRGCYAGDKCKFLHGEAEQYTPFDKCKTCRYYTAGFCRRGTDCWFLHTEPQTRSSAVATEPDAEDDFCCICYEKPVTYGLLEGCSHIFCVQCIKEWRDPSCKSEDVNVSGVIKKCPFCRVSSRFVTPSSRFYPDGHPGKAAVIAKYKASMARVPCRHFQSSPPDDRFCPFGKDCFYQHQNEDGSPFVFAFGVDYYMEIYRIRQGDRRYNEQRRNMTHHDTHNLGSMLDHFHDISETVLAMGAALPSLAADFDFNDWSPTPSSENEDDATGTVVDRSTMETMQRLINAILDLTSQTYRFGTVDPLISEGDTDDVSRSPPADLAAPLSFPAEPLERITSVSPAPLSPTQESVGPSTPPSARSSLPIISARGPNVTLDSRPRFSTVVRGRGRFDADLATGNIGDARSLPGAATEETSEIVARRLEDDEKIARETEIVLSETDDLERRVIDVLDIETLGSGGVVQLTPPMPVEEPREEVRSSPSEFEALQDADPPFLTDGRGRVVWSSTTAARHRESRRGRPGTPASAPLQHKAGEPIRAAVEEGSVLERRSSRARLLTRSYTAPEGVEEHSADEERRKGCITDGGGRVTSAGSVQDGETYSTAHSCQAAEAAEVREGSGVEAFQNEDKVSSVAASETSDSPPACLDAVALL</sequence>
<dbReference type="PANTHER" id="PTHR11224">
    <property type="entry name" value="MAKORIN-RELATED"/>
    <property type="match status" value="1"/>
</dbReference>
<keyword evidence="10" id="KW-1185">Reference proteome</keyword>
<feature type="zinc finger region" description="C3H1-type" evidence="5">
    <location>
        <begin position="11"/>
        <end position="39"/>
    </location>
</feature>
<dbReference type="OrthoDB" id="250836at2759"/>
<organism evidence="9 10">
    <name type="scientific">Sparassis crispa</name>
    <dbReference type="NCBI Taxonomy" id="139825"/>
    <lineage>
        <taxon>Eukaryota</taxon>
        <taxon>Fungi</taxon>
        <taxon>Dikarya</taxon>
        <taxon>Basidiomycota</taxon>
        <taxon>Agaricomycotina</taxon>
        <taxon>Agaricomycetes</taxon>
        <taxon>Polyporales</taxon>
        <taxon>Sparassidaceae</taxon>
        <taxon>Sparassis</taxon>
    </lineage>
</organism>
<evidence type="ECO:0000256" key="6">
    <source>
        <dbReference type="SAM" id="MobiDB-lite"/>
    </source>
</evidence>
<dbReference type="InterPro" id="IPR001841">
    <property type="entry name" value="Znf_RING"/>
</dbReference>
<dbReference type="AlphaFoldDB" id="A0A401GWG6"/>
<dbReference type="InterPro" id="IPR000571">
    <property type="entry name" value="Znf_CCCH"/>
</dbReference>
<evidence type="ECO:0000259" key="7">
    <source>
        <dbReference type="PROSITE" id="PS50089"/>
    </source>
</evidence>
<dbReference type="SUPFAM" id="SSF57850">
    <property type="entry name" value="RING/U-box"/>
    <property type="match status" value="1"/>
</dbReference>
<dbReference type="SMART" id="SM00184">
    <property type="entry name" value="RING"/>
    <property type="match status" value="1"/>
</dbReference>
<feature type="compositionally biased region" description="Basic and acidic residues" evidence="6">
    <location>
        <begin position="586"/>
        <end position="599"/>
    </location>
</feature>